<name>A0ABN7XNG3_GIGMA</name>
<proteinExistence type="predicted"/>
<sequence length="59" mass="6758">GNNKFVTGTALYHINDKDDEFREITYKGFTGTAKTLISDFEKNSISLLLEDIFIKTRLN</sequence>
<feature type="non-terminal residue" evidence="1">
    <location>
        <position position="59"/>
    </location>
</feature>
<reference evidence="1 2" key="1">
    <citation type="submission" date="2021-06" db="EMBL/GenBank/DDBJ databases">
        <authorList>
            <person name="Kallberg Y."/>
            <person name="Tangrot J."/>
            <person name="Rosling A."/>
        </authorList>
    </citation>
    <scope>NUCLEOTIDE SEQUENCE [LARGE SCALE GENOMIC DNA]</scope>
    <source>
        <strain evidence="1 2">120-4 pot B 10/14</strain>
    </source>
</reference>
<keyword evidence="2" id="KW-1185">Reference proteome</keyword>
<comment type="caution">
    <text evidence="1">The sequence shown here is derived from an EMBL/GenBank/DDBJ whole genome shotgun (WGS) entry which is preliminary data.</text>
</comment>
<evidence type="ECO:0000313" key="2">
    <source>
        <dbReference type="Proteomes" id="UP000789901"/>
    </source>
</evidence>
<gene>
    <name evidence="1" type="ORF">GMARGA_LOCUS45091</name>
</gene>
<protein>
    <submittedName>
        <fullName evidence="1">21376_t:CDS:1</fullName>
    </submittedName>
</protein>
<dbReference type="EMBL" id="CAJVQB010158078">
    <property type="protein sequence ID" value="CAG8856270.1"/>
    <property type="molecule type" value="Genomic_DNA"/>
</dbReference>
<accession>A0ABN7XNG3</accession>
<evidence type="ECO:0000313" key="1">
    <source>
        <dbReference type="EMBL" id="CAG8856270.1"/>
    </source>
</evidence>
<feature type="non-terminal residue" evidence="1">
    <location>
        <position position="1"/>
    </location>
</feature>
<dbReference type="Proteomes" id="UP000789901">
    <property type="component" value="Unassembled WGS sequence"/>
</dbReference>
<organism evidence="1 2">
    <name type="scientific">Gigaspora margarita</name>
    <dbReference type="NCBI Taxonomy" id="4874"/>
    <lineage>
        <taxon>Eukaryota</taxon>
        <taxon>Fungi</taxon>
        <taxon>Fungi incertae sedis</taxon>
        <taxon>Mucoromycota</taxon>
        <taxon>Glomeromycotina</taxon>
        <taxon>Glomeromycetes</taxon>
        <taxon>Diversisporales</taxon>
        <taxon>Gigasporaceae</taxon>
        <taxon>Gigaspora</taxon>
    </lineage>
</organism>